<dbReference type="OrthoDB" id="7064835at2"/>
<dbReference type="EMBL" id="LSZO01000059">
    <property type="protein sequence ID" value="KXU38890.1"/>
    <property type="molecule type" value="Genomic_DNA"/>
</dbReference>
<accession>A0A139SWS6</accession>
<keyword evidence="2" id="KW-1185">Reference proteome</keyword>
<dbReference type="AlphaFoldDB" id="A0A139SWS6"/>
<name>A0A139SWS6_9GAMM</name>
<dbReference type="Proteomes" id="UP000072660">
    <property type="component" value="Unassembled WGS sequence"/>
</dbReference>
<reference evidence="1 2" key="1">
    <citation type="submission" date="2016-02" db="EMBL/GenBank/DDBJ databases">
        <authorList>
            <person name="Wen L."/>
            <person name="He K."/>
            <person name="Yang H."/>
        </authorList>
    </citation>
    <scope>NUCLEOTIDE SEQUENCE [LARGE SCALE GENOMIC DNA]</scope>
    <source>
        <strain evidence="1 2">CV58</strain>
    </source>
</reference>
<dbReference type="InterPro" id="IPR028963">
    <property type="entry name" value="Imm9"/>
</dbReference>
<dbReference type="Pfam" id="PF15587">
    <property type="entry name" value="Imm9"/>
    <property type="match status" value="1"/>
</dbReference>
<organism evidence="1 2">
    <name type="scientific">Ventosimonas gracilis</name>
    <dbReference type="NCBI Taxonomy" id="1680762"/>
    <lineage>
        <taxon>Bacteria</taxon>
        <taxon>Pseudomonadati</taxon>
        <taxon>Pseudomonadota</taxon>
        <taxon>Gammaproteobacteria</taxon>
        <taxon>Pseudomonadales</taxon>
        <taxon>Ventosimonadaceae</taxon>
        <taxon>Ventosimonas</taxon>
    </lineage>
</organism>
<comment type="caution">
    <text evidence="1">The sequence shown here is derived from an EMBL/GenBank/DDBJ whole genome shotgun (WGS) entry which is preliminary data.</text>
</comment>
<dbReference type="RefSeq" id="WP_068388036.1">
    <property type="nucleotide sequence ID" value="NZ_LSZO01000059.1"/>
</dbReference>
<evidence type="ECO:0000313" key="1">
    <source>
        <dbReference type="EMBL" id="KXU38890.1"/>
    </source>
</evidence>
<sequence length="163" mass="18872">MKDKKVKQVGVSMGLEVLGLNDFVDTSSIRKKIKTYIESILPRINMEDLSGWRLTFFINYRHTDLIGVFKKFFRYPSDREYEISIAMPIPDNTQAPYGMPSAKDGRVGDFLPIRSDRFHPLDPEYHKYDNLDQYIIASAIKAIDLGFTKGFTCYGKKIKFQDL</sequence>
<gene>
    <name evidence="1" type="ORF">AXE65_11280</name>
</gene>
<evidence type="ECO:0000313" key="2">
    <source>
        <dbReference type="Proteomes" id="UP000072660"/>
    </source>
</evidence>
<proteinExistence type="predicted"/>
<protein>
    <submittedName>
        <fullName evidence="1">Uncharacterized protein</fullName>
    </submittedName>
</protein>